<dbReference type="HOGENOM" id="CLU_1377925_0_0_1"/>
<sequence length="198" mass="23224">MAKEGSSGFEIIQWKSLQRVCDRTGDVVQLPLPLNQPRRHSTAADARQERGHHHTPGRFKASIWRAYSNDDVMHPSFRRAEDIDFFEIPHIWLKTDISVRRTYLRGPNADMIHLFAPIFIGHILRVFVHCKFDHCYLFNGFPKRPWERESKTSQGRKRCENAAKNIMTSTRAKASYLSISRREMVHEYGLTLKIYQLE</sequence>
<accession>G2Y3M0</accession>
<protein>
    <submittedName>
        <fullName evidence="2">Uncharacterized protein</fullName>
    </submittedName>
</protein>
<evidence type="ECO:0000313" key="3">
    <source>
        <dbReference type="Proteomes" id="UP000008177"/>
    </source>
</evidence>
<dbReference type="Proteomes" id="UP000008177">
    <property type="component" value="Unplaced contigs"/>
</dbReference>
<evidence type="ECO:0000256" key="1">
    <source>
        <dbReference type="SAM" id="MobiDB-lite"/>
    </source>
</evidence>
<dbReference type="AlphaFoldDB" id="G2Y3M0"/>
<evidence type="ECO:0000313" key="2">
    <source>
        <dbReference type="EMBL" id="CCD47260.1"/>
    </source>
</evidence>
<proteinExistence type="predicted"/>
<dbReference type="InParanoid" id="G2Y3M0"/>
<reference evidence="3" key="1">
    <citation type="journal article" date="2011" name="PLoS Genet.">
        <title>Genomic analysis of the necrotrophic fungal pathogens Sclerotinia sclerotiorum and Botrytis cinerea.</title>
        <authorList>
            <person name="Amselem J."/>
            <person name="Cuomo C.A."/>
            <person name="van Kan J.A."/>
            <person name="Viaud M."/>
            <person name="Benito E.P."/>
            <person name="Couloux A."/>
            <person name="Coutinho P.M."/>
            <person name="de Vries R.P."/>
            <person name="Dyer P.S."/>
            <person name="Fillinger S."/>
            <person name="Fournier E."/>
            <person name="Gout L."/>
            <person name="Hahn M."/>
            <person name="Kohn L."/>
            <person name="Lapalu N."/>
            <person name="Plummer K.M."/>
            <person name="Pradier J.M."/>
            <person name="Quevillon E."/>
            <person name="Sharon A."/>
            <person name="Simon A."/>
            <person name="ten Have A."/>
            <person name="Tudzynski B."/>
            <person name="Tudzynski P."/>
            <person name="Wincker P."/>
            <person name="Andrew M."/>
            <person name="Anthouard V."/>
            <person name="Beever R.E."/>
            <person name="Beffa R."/>
            <person name="Benoit I."/>
            <person name="Bouzid O."/>
            <person name="Brault B."/>
            <person name="Chen Z."/>
            <person name="Choquer M."/>
            <person name="Collemare J."/>
            <person name="Cotton P."/>
            <person name="Danchin E.G."/>
            <person name="Da Silva C."/>
            <person name="Gautier A."/>
            <person name="Giraud C."/>
            <person name="Giraud T."/>
            <person name="Gonzalez C."/>
            <person name="Grossetete S."/>
            <person name="Guldener U."/>
            <person name="Henrissat B."/>
            <person name="Howlett B.J."/>
            <person name="Kodira C."/>
            <person name="Kretschmer M."/>
            <person name="Lappartient A."/>
            <person name="Leroch M."/>
            <person name="Levis C."/>
            <person name="Mauceli E."/>
            <person name="Neuveglise C."/>
            <person name="Oeser B."/>
            <person name="Pearson M."/>
            <person name="Poulain J."/>
            <person name="Poussereau N."/>
            <person name="Quesneville H."/>
            <person name="Rascle C."/>
            <person name="Schumacher J."/>
            <person name="Segurens B."/>
            <person name="Sexton A."/>
            <person name="Silva E."/>
            <person name="Sirven C."/>
            <person name="Soanes D.M."/>
            <person name="Talbot N.J."/>
            <person name="Templeton M."/>
            <person name="Yandava C."/>
            <person name="Yarden O."/>
            <person name="Zeng Q."/>
            <person name="Rollins J.A."/>
            <person name="Lebrun M.H."/>
            <person name="Dickman M."/>
        </authorList>
    </citation>
    <scope>NUCLEOTIDE SEQUENCE [LARGE SCALE GENOMIC DNA]</scope>
    <source>
        <strain evidence="3">T4</strain>
    </source>
</reference>
<dbReference type="EMBL" id="FQ790286">
    <property type="protein sequence ID" value="CCD47260.1"/>
    <property type="molecule type" value="Genomic_DNA"/>
</dbReference>
<feature type="region of interest" description="Disordered" evidence="1">
    <location>
        <begin position="37"/>
        <end position="56"/>
    </location>
</feature>
<name>G2Y3M0_BOTF4</name>
<gene>
    <name evidence="2" type="ORF">BofuT4_P004190.1</name>
</gene>
<organism evidence="2 3">
    <name type="scientific">Botryotinia fuckeliana (strain T4)</name>
    <name type="common">Noble rot fungus</name>
    <name type="synonym">Botrytis cinerea</name>
    <dbReference type="NCBI Taxonomy" id="999810"/>
    <lineage>
        <taxon>Eukaryota</taxon>
        <taxon>Fungi</taxon>
        <taxon>Dikarya</taxon>
        <taxon>Ascomycota</taxon>
        <taxon>Pezizomycotina</taxon>
        <taxon>Leotiomycetes</taxon>
        <taxon>Helotiales</taxon>
        <taxon>Sclerotiniaceae</taxon>
        <taxon>Botrytis</taxon>
    </lineage>
</organism>